<keyword evidence="2" id="KW-0472">Membrane</keyword>
<dbReference type="Proteomes" id="UP001174997">
    <property type="component" value="Unassembled WGS sequence"/>
</dbReference>
<feature type="transmembrane region" description="Helical" evidence="2">
    <location>
        <begin position="67"/>
        <end position="89"/>
    </location>
</feature>
<reference evidence="3" key="1">
    <citation type="submission" date="2023-06" db="EMBL/GenBank/DDBJ databases">
        <title>Genome-scale phylogeny and comparative genomics of the fungal order Sordariales.</title>
        <authorList>
            <consortium name="Lawrence Berkeley National Laboratory"/>
            <person name="Hensen N."/>
            <person name="Bonometti L."/>
            <person name="Westerberg I."/>
            <person name="Brannstrom I.O."/>
            <person name="Guillou S."/>
            <person name="Cros-Aarteil S."/>
            <person name="Calhoun S."/>
            <person name="Haridas S."/>
            <person name="Kuo A."/>
            <person name="Mondo S."/>
            <person name="Pangilinan J."/>
            <person name="Riley R."/>
            <person name="Labutti K."/>
            <person name="Andreopoulos B."/>
            <person name="Lipzen A."/>
            <person name="Chen C."/>
            <person name="Yanf M."/>
            <person name="Daum C."/>
            <person name="Ng V."/>
            <person name="Clum A."/>
            <person name="Steindorff A."/>
            <person name="Ohm R."/>
            <person name="Martin F."/>
            <person name="Silar P."/>
            <person name="Natvig D."/>
            <person name="Lalanne C."/>
            <person name="Gautier V."/>
            <person name="Ament-Velasquez S.L."/>
            <person name="Kruys A."/>
            <person name="Hutchinson M.I."/>
            <person name="Powell A.J."/>
            <person name="Barry K."/>
            <person name="Miller A.N."/>
            <person name="Grigoriev I.V."/>
            <person name="Debuchy R."/>
            <person name="Gladieux P."/>
            <person name="Thoren M.H."/>
            <person name="Johannesson H."/>
        </authorList>
    </citation>
    <scope>NUCLEOTIDE SEQUENCE</scope>
    <source>
        <strain evidence="3">CBS 307.81</strain>
    </source>
</reference>
<evidence type="ECO:0000256" key="1">
    <source>
        <dbReference type="SAM" id="MobiDB-lite"/>
    </source>
</evidence>
<keyword evidence="2" id="KW-0812">Transmembrane</keyword>
<gene>
    <name evidence="3" type="ORF">QBC41DRAFT_315854</name>
</gene>
<evidence type="ECO:0000313" key="3">
    <source>
        <dbReference type="EMBL" id="KAK0671266.1"/>
    </source>
</evidence>
<feature type="region of interest" description="Disordered" evidence="1">
    <location>
        <begin position="97"/>
        <end position="138"/>
    </location>
</feature>
<dbReference type="AlphaFoldDB" id="A0AA40DDP3"/>
<accession>A0AA40DDP3</accession>
<evidence type="ECO:0000313" key="4">
    <source>
        <dbReference type="Proteomes" id="UP001174997"/>
    </source>
</evidence>
<dbReference type="EMBL" id="JAULSY010000022">
    <property type="protein sequence ID" value="KAK0671266.1"/>
    <property type="molecule type" value="Genomic_DNA"/>
</dbReference>
<proteinExistence type="predicted"/>
<keyword evidence="2" id="KW-1133">Transmembrane helix</keyword>
<organism evidence="3 4">
    <name type="scientific">Cercophora samala</name>
    <dbReference type="NCBI Taxonomy" id="330535"/>
    <lineage>
        <taxon>Eukaryota</taxon>
        <taxon>Fungi</taxon>
        <taxon>Dikarya</taxon>
        <taxon>Ascomycota</taxon>
        <taxon>Pezizomycotina</taxon>
        <taxon>Sordariomycetes</taxon>
        <taxon>Sordariomycetidae</taxon>
        <taxon>Sordariales</taxon>
        <taxon>Lasiosphaeriaceae</taxon>
        <taxon>Cercophora</taxon>
    </lineage>
</organism>
<sequence length="138" mass="15173">MFIPPVLSPRTLLPLPSQPPSPAPPTLFPSWLHLPSKFPVSRAEHPISSSTWTSKLAKRYSMQEQNITIGIVVGVLVTSFLVGCCYFCHRYGRSIRVRRRNRSRRRGSRYGSKGSHMSFSASSGEGAPPPPPPPPPPG</sequence>
<name>A0AA40DDP3_9PEZI</name>
<keyword evidence="4" id="KW-1185">Reference proteome</keyword>
<feature type="compositionally biased region" description="Basic residues" evidence="1">
    <location>
        <begin position="97"/>
        <end position="108"/>
    </location>
</feature>
<comment type="caution">
    <text evidence="3">The sequence shown here is derived from an EMBL/GenBank/DDBJ whole genome shotgun (WGS) entry which is preliminary data.</text>
</comment>
<feature type="compositionally biased region" description="Pro residues" evidence="1">
    <location>
        <begin position="127"/>
        <end position="138"/>
    </location>
</feature>
<protein>
    <submittedName>
        <fullName evidence="3">Uncharacterized protein</fullName>
    </submittedName>
</protein>
<evidence type="ECO:0000256" key="2">
    <source>
        <dbReference type="SAM" id="Phobius"/>
    </source>
</evidence>